<evidence type="ECO:0000313" key="1">
    <source>
        <dbReference type="EMBL" id="MBS2548935.1"/>
    </source>
</evidence>
<dbReference type="Gene3D" id="6.10.250.1680">
    <property type="match status" value="1"/>
</dbReference>
<evidence type="ECO:0000313" key="2">
    <source>
        <dbReference type="Proteomes" id="UP000730482"/>
    </source>
</evidence>
<reference evidence="1 2" key="1">
    <citation type="submission" date="2020-02" db="EMBL/GenBank/DDBJ databases">
        <title>Acidophilic actinobacteria isolated from forest soil.</title>
        <authorList>
            <person name="Golinska P."/>
        </authorList>
    </citation>
    <scope>NUCLEOTIDE SEQUENCE [LARGE SCALE GENOMIC DNA]</scope>
    <source>
        <strain evidence="1 2">NL8</strain>
    </source>
</reference>
<dbReference type="EMBL" id="JAAFYZ010000059">
    <property type="protein sequence ID" value="MBS2548935.1"/>
    <property type="molecule type" value="Genomic_DNA"/>
</dbReference>
<dbReference type="PANTHER" id="PTHR41913:SF1">
    <property type="entry name" value="DUF1684 DOMAIN-CONTAINING PROTEIN"/>
    <property type="match status" value="1"/>
</dbReference>
<dbReference type="PANTHER" id="PTHR41913">
    <property type="entry name" value="DUF1684 DOMAIN-CONTAINING PROTEIN"/>
    <property type="match status" value="1"/>
</dbReference>
<sequence>MSVAELELADWRRQVSELYAAIRNAETPEAGHATWRAGRDTLFRTHPQSPLPPGDPLRATGLPYWPYDPSLRFALPLLPAADRELMAVPTGGDEVTDLVRIGRVELPEPFGGGLDVWWLAQYGGGLFVPLRDGTAGVSGMDGGSYGGGRYLLDTAKGADLGGSDTTLTIDLNFLYHPSCRYSPEWVCPLAPRGNTIAAAVRAGERMP</sequence>
<dbReference type="RefSeq" id="WP_212010512.1">
    <property type="nucleotide sequence ID" value="NZ_JAAFYZ010000059.1"/>
</dbReference>
<protein>
    <submittedName>
        <fullName evidence="1">DUF1684 domain-containing protein</fullName>
    </submittedName>
</protein>
<comment type="caution">
    <text evidence="1">The sequence shown here is derived from an EMBL/GenBank/DDBJ whole genome shotgun (WGS) entry which is preliminary data.</text>
</comment>
<keyword evidence="2" id="KW-1185">Reference proteome</keyword>
<accession>A0ABS5KSF4</accession>
<gene>
    <name evidence="1" type="ORF">KGQ19_18885</name>
</gene>
<organism evidence="1 2">
    <name type="scientific">Catenulispora pinistramenti</name>
    <dbReference type="NCBI Taxonomy" id="2705254"/>
    <lineage>
        <taxon>Bacteria</taxon>
        <taxon>Bacillati</taxon>
        <taxon>Actinomycetota</taxon>
        <taxon>Actinomycetes</taxon>
        <taxon>Catenulisporales</taxon>
        <taxon>Catenulisporaceae</taxon>
        <taxon>Catenulispora</taxon>
    </lineage>
</organism>
<dbReference type="Pfam" id="PF07920">
    <property type="entry name" value="DUF1684"/>
    <property type="match status" value="1"/>
</dbReference>
<dbReference type="Proteomes" id="UP000730482">
    <property type="component" value="Unassembled WGS sequence"/>
</dbReference>
<dbReference type="InterPro" id="IPR012467">
    <property type="entry name" value="DUF1684"/>
</dbReference>
<name>A0ABS5KSF4_9ACTN</name>
<proteinExistence type="predicted"/>